<feature type="transmembrane region" description="Helical" evidence="1">
    <location>
        <begin position="60"/>
        <end position="78"/>
    </location>
</feature>
<dbReference type="EMBL" id="CP063311">
    <property type="protein sequence ID" value="QOV22011.1"/>
    <property type="molecule type" value="Genomic_DNA"/>
</dbReference>
<keyword evidence="1" id="KW-0812">Transmembrane</keyword>
<sequence length="114" mass="12714">MNHQPPEDLQRRLENLEAQINSASVDMRQPPKNTQTSQPAFLHWKSRLTQLQLWFENLNGITKVIVGGAGVLLGLAILQALLRLVASVISVAVLGFLLYLGYKFFVSGNSQKKQ</sequence>
<evidence type="ECO:0000313" key="3">
    <source>
        <dbReference type="Proteomes" id="UP000593846"/>
    </source>
</evidence>
<keyword evidence="3" id="KW-1185">Reference proteome</keyword>
<gene>
    <name evidence="2" type="ORF">IM676_15070</name>
</gene>
<proteinExistence type="predicted"/>
<dbReference type="Proteomes" id="UP000593846">
    <property type="component" value="Chromosome"/>
</dbReference>
<organism evidence="2 3">
    <name type="scientific">Anabaenopsis elenkinii CCIBt3563</name>
    <dbReference type="NCBI Taxonomy" id="2779889"/>
    <lineage>
        <taxon>Bacteria</taxon>
        <taxon>Bacillati</taxon>
        <taxon>Cyanobacteriota</taxon>
        <taxon>Cyanophyceae</taxon>
        <taxon>Nostocales</taxon>
        <taxon>Nodulariaceae</taxon>
        <taxon>Anabaenopsis</taxon>
    </lineage>
</organism>
<evidence type="ECO:0000313" key="2">
    <source>
        <dbReference type="EMBL" id="QOV22011.1"/>
    </source>
</evidence>
<keyword evidence="1" id="KW-0472">Membrane</keyword>
<dbReference type="AlphaFoldDB" id="A0A7S6RBQ6"/>
<name>A0A7S6RBQ6_9CYAN</name>
<dbReference type="RefSeq" id="WP_200987650.1">
    <property type="nucleotide sequence ID" value="NZ_CP063311.1"/>
</dbReference>
<protein>
    <submittedName>
        <fullName evidence="2">Uncharacterized protein</fullName>
    </submittedName>
</protein>
<feature type="transmembrane region" description="Helical" evidence="1">
    <location>
        <begin position="84"/>
        <end position="105"/>
    </location>
</feature>
<accession>A0A7S6RBQ6</accession>
<reference evidence="3" key="1">
    <citation type="submission" date="2020-10" db="EMBL/GenBank/DDBJ databases">
        <title>Genome-based taxonomic classification of the species Anabaenopsis elenkinii.</title>
        <authorList>
            <person name="Delbaje E."/>
            <person name="Andreote A.P.D."/>
            <person name="Pellegrinetti T.A."/>
            <person name="Cruz R.B."/>
            <person name="Branco L.H.Z."/>
            <person name="Fiore M.F."/>
        </authorList>
    </citation>
    <scope>NUCLEOTIDE SEQUENCE [LARGE SCALE GENOMIC DNA]</scope>
    <source>
        <strain evidence="3">CCIBt3563</strain>
    </source>
</reference>
<keyword evidence="1" id="KW-1133">Transmembrane helix</keyword>
<evidence type="ECO:0000256" key="1">
    <source>
        <dbReference type="SAM" id="Phobius"/>
    </source>
</evidence>
<dbReference type="KEGG" id="aee:IM676_15070"/>